<dbReference type="PROSITE" id="PS50404">
    <property type="entry name" value="GST_NTER"/>
    <property type="match status" value="1"/>
</dbReference>
<dbReference type="Gene3D" id="3.40.30.10">
    <property type="entry name" value="Glutaredoxin"/>
    <property type="match status" value="1"/>
</dbReference>
<dbReference type="InterPro" id="IPR050983">
    <property type="entry name" value="GST_Omega/HSP26"/>
</dbReference>
<dbReference type="SFLD" id="SFLDG00358">
    <property type="entry name" value="Main_(cytGST)"/>
    <property type="match status" value="1"/>
</dbReference>
<dbReference type="CDD" id="cd00299">
    <property type="entry name" value="GST_C_family"/>
    <property type="match status" value="1"/>
</dbReference>
<dbReference type="SUPFAM" id="SSF52833">
    <property type="entry name" value="Thioredoxin-like"/>
    <property type="match status" value="1"/>
</dbReference>
<dbReference type="Gene3D" id="1.20.1050.10">
    <property type="match status" value="1"/>
</dbReference>
<evidence type="ECO:0000313" key="2">
    <source>
        <dbReference type="EMBL" id="MCL1125501.1"/>
    </source>
</evidence>
<dbReference type="SUPFAM" id="SSF47616">
    <property type="entry name" value="GST C-terminal domain-like"/>
    <property type="match status" value="1"/>
</dbReference>
<dbReference type="SFLD" id="SFLDS00019">
    <property type="entry name" value="Glutathione_Transferase_(cytos"/>
    <property type="match status" value="1"/>
</dbReference>
<organism evidence="2 3">
    <name type="scientific">Shewanella surugensis</name>
    <dbReference type="NCBI Taxonomy" id="212020"/>
    <lineage>
        <taxon>Bacteria</taxon>
        <taxon>Pseudomonadati</taxon>
        <taxon>Pseudomonadota</taxon>
        <taxon>Gammaproteobacteria</taxon>
        <taxon>Alteromonadales</taxon>
        <taxon>Shewanellaceae</taxon>
        <taxon>Shewanella</taxon>
    </lineage>
</organism>
<dbReference type="InterPro" id="IPR036249">
    <property type="entry name" value="Thioredoxin-like_sf"/>
</dbReference>
<dbReference type="EMBL" id="JAKIKS010000051">
    <property type="protein sequence ID" value="MCL1125501.1"/>
    <property type="molecule type" value="Genomic_DNA"/>
</dbReference>
<proteinExistence type="predicted"/>
<feature type="domain" description="GST N-terminal" evidence="1">
    <location>
        <begin position="1"/>
        <end position="80"/>
    </location>
</feature>
<dbReference type="CDD" id="cd00570">
    <property type="entry name" value="GST_N_family"/>
    <property type="match status" value="1"/>
</dbReference>
<dbReference type="InterPro" id="IPR004045">
    <property type="entry name" value="Glutathione_S-Trfase_N"/>
</dbReference>
<dbReference type="Proteomes" id="UP001203423">
    <property type="component" value="Unassembled WGS sequence"/>
</dbReference>
<gene>
    <name evidence="2" type="ORF">L2764_13690</name>
</gene>
<name>A0ABT0LCS2_9GAMM</name>
<sequence>MKLYYHPLCRHAQKVLIALYEKQAYFHPHVVELNDAQSRHEFKSLSPLTRLPLLLLHDDTKLPESSIIIELIDSILETGTQLLPKNMKHSLEIRLYDRLIDHDLHFTILALEAEKNHKQLDQLKLKSLKNKIKLFLDEMDEKLNNSYWLCSDHFSLADCALLPCLFSLQHEFHLLDYEHLGRYWMQAQLRGSYLQVKQEIELACADNK</sequence>
<protein>
    <submittedName>
        <fullName evidence="2">Glutathione S-transferase family protein</fullName>
    </submittedName>
</protein>
<dbReference type="InterPro" id="IPR040079">
    <property type="entry name" value="Glutathione_S-Trfase"/>
</dbReference>
<evidence type="ECO:0000259" key="1">
    <source>
        <dbReference type="PROSITE" id="PS50404"/>
    </source>
</evidence>
<dbReference type="Pfam" id="PF14497">
    <property type="entry name" value="GST_C_3"/>
    <property type="match status" value="1"/>
</dbReference>
<comment type="caution">
    <text evidence="2">The sequence shown here is derived from an EMBL/GenBank/DDBJ whole genome shotgun (WGS) entry which is preliminary data.</text>
</comment>
<keyword evidence="3" id="KW-1185">Reference proteome</keyword>
<dbReference type="RefSeq" id="WP_248940815.1">
    <property type="nucleotide sequence ID" value="NZ_JAKIKS010000051.1"/>
</dbReference>
<evidence type="ECO:0000313" key="3">
    <source>
        <dbReference type="Proteomes" id="UP001203423"/>
    </source>
</evidence>
<dbReference type="InterPro" id="IPR004046">
    <property type="entry name" value="GST_C"/>
</dbReference>
<dbReference type="PANTHER" id="PTHR43968">
    <property type="match status" value="1"/>
</dbReference>
<dbReference type="PANTHER" id="PTHR43968:SF6">
    <property type="entry name" value="GLUTATHIONE S-TRANSFERASE OMEGA"/>
    <property type="match status" value="1"/>
</dbReference>
<accession>A0ABT0LCS2</accession>
<dbReference type="Pfam" id="PF13417">
    <property type="entry name" value="GST_N_3"/>
    <property type="match status" value="1"/>
</dbReference>
<reference evidence="2 3" key="1">
    <citation type="submission" date="2022-01" db="EMBL/GenBank/DDBJ databases">
        <title>Whole genome-based taxonomy of the Shewanellaceae.</title>
        <authorList>
            <person name="Martin-Rodriguez A.J."/>
        </authorList>
    </citation>
    <scope>NUCLEOTIDE SEQUENCE [LARGE SCALE GENOMIC DNA]</scope>
    <source>
        <strain evidence="2 3">DSM 17177</strain>
    </source>
</reference>
<dbReference type="InterPro" id="IPR036282">
    <property type="entry name" value="Glutathione-S-Trfase_C_sf"/>
</dbReference>